<feature type="domain" description="Phytochrome chromophore attachment site" evidence="11">
    <location>
        <begin position="173"/>
        <end position="337"/>
    </location>
</feature>
<evidence type="ECO:0000259" key="11">
    <source>
        <dbReference type="PROSITE" id="PS50046"/>
    </source>
</evidence>
<dbReference type="SUPFAM" id="SSF55785">
    <property type="entry name" value="PYP-like sensor domain (PAS domain)"/>
    <property type="match status" value="3"/>
</dbReference>
<dbReference type="InterPro" id="IPR001294">
    <property type="entry name" value="Phytochrome"/>
</dbReference>
<proteinExistence type="predicted"/>
<dbReference type="InterPro" id="IPR016132">
    <property type="entry name" value="Phyto_chromo_attachment"/>
</dbReference>
<feature type="domain" description="PAS" evidence="13">
    <location>
        <begin position="665"/>
        <end position="720"/>
    </location>
</feature>
<dbReference type="GO" id="GO:0009927">
    <property type="term" value="F:histidine phosphotransfer kinase activity"/>
    <property type="evidence" value="ECO:0007669"/>
    <property type="project" value="TreeGrafter"/>
</dbReference>
<dbReference type="SUPFAM" id="SSF55781">
    <property type="entry name" value="GAF domain-like"/>
    <property type="match status" value="2"/>
</dbReference>
<evidence type="ECO:0000256" key="5">
    <source>
        <dbReference type="ARBA" id="ARBA00022606"/>
    </source>
</evidence>
<evidence type="ECO:0000256" key="10">
    <source>
        <dbReference type="SAM" id="MobiDB-lite"/>
    </source>
</evidence>
<feature type="domain" description="PAS" evidence="13">
    <location>
        <begin position="537"/>
        <end position="584"/>
    </location>
</feature>
<feature type="compositionally biased region" description="Polar residues" evidence="10">
    <location>
        <begin position="1071"/>
        <end position="1088"/>
    </location>
</feature>
<dbReference type="PANTHER" id="PTHR43047:SF72">
    <property type="entry name" value="OSMOSENSING HISTIDINE PROTEIN KINASE SLN1"/>
    <property type="match status" value="1"/>
</dbReference>
<dbReference type="Pfam" id="PF02518">
    <property type="entry name" value="HATPase_c"/>
    <property type="match status" value="1"/>
</dbReference>
<feature type="domain" description="Histidine kinase" evidence="12">
    <location>
        <begin position="815"/>
        <end position="1041"/>
    </location>
</feature>
<dbReference type="Pfam" id="PF00989">
    <property type="entry name" value="PAS"/>
    <property type="match status" value="2"/>
</dbReference>
<dbReference type="InterPro" id="IPR035965">
    <property type="entry name" value="PAS-like_dom_sf"/>
</dbReference>
<dbReference type="PRINTS" id="PR01033">
    <property type="entry name" value="PHYTOCHROME"/>
</dbReference>
<keyword evidence="7" id="KW-0418">Kinase</keyword>
<dbReference type="GO" id="GO:0000155">
    <property type="term" value="F:phosphorelay sensor kinase activity"/>
    <property type="evidence" value="ECO:0007669"/>
    <property type="project" value="InterPro"/>
</dbReference>
<dbReference type="InterPro" id="IPR013515">
    <property type="entry name" value="Phytochrome_cen-reg"/>
</dbReference>
<keyword evidence="8" id="KW-0157">Chromophore</keyword>
<evidence type="ECO:0000259" key="12">
    <source>
        <dbReference type="PROSITE" id="PS50109"/>
    </source>
</evidence>
<dbReference type="Gene3D" id="3.30.450.40">
    <property type="match status" value="1"/>
</dbReference>
<dbReference type="PANTHER" id="PTHR43047">
    <property type="entry name" value="TWO-COMPONENT HISTIDINE PROTEIN KINASE"/>
    <property type="match status" value="1"/>
</dbReference>
<reference evidence="14" key="1">
    <citation type="submission" date="2021-01" db="EMBL/GenBank/DDBJ databases">
        <authorList>
            <person name="Corre E."/>
            <person name="Pelletier E."/>
            <person name="Niang G."/>
            <person name="Scheremetjew M."/>
            <person name="Finn R."/>
            <person name="Kale V."/>
            <person name="Holt S."/>
            <person name="Cochrane G."/>
            <person name="Meng A."/>
            <person name="Brown T."/>
            <person name="Cohen L."/>
        </authorList>
    </citation>
    <scope>NUCLEOTIDE SEQUENCE</scope>
    <source>
        <strain evidence="14">CCMP 2712</strain>
    </source>
</reference>
<protein>
    <recommendedName>
        <fullName evidence="3">histidine kinase</fullName>
        <ecNumber evidence="3">2.7.13.3</ecNumber>
    </recommendedName>
</protein>
<dbReference type="Gene3D" id="3.30.565.10">
    <property type="entry name" value="Histidine kinase-like ATPase, C-terminal domain"/>
    <property type="match status" value="1"/>
</dbReference>
<dbReference type="CDD" id="cd00082">
    <property type="entry name" value="HisKA"/>
    <property type="match status" value="1"/>
</dbReference>
<gene>
    <name evidence="14" type="ORF">GTHE00462_LOCUS24403</name>
</gene>
<dbReference type="InterPro" id="IPR029016">
    <property type="entry name" value="GAF-like_dom_sf"/>
</dbReference>
<dbReference type="SUPFAM" id="SSF47384">
    <property type="entry name" value="Homodimeric domain of signal transducing histidine kinase"/>
    <property type="match status" value="1"/>
</dbReference>
<dbReference type="InterPro" id="IPR000014">
    <property type="entry name" value="PAS"/>
</dbReference>
<evidence type="ECO:0000313" key="14">
    <source>
        <dbReference type="EMBL" id="CAE2316262.1"/>
    </source>
</evidence>
<dbReference type="GO" id="GO:0009584">
    <property type="term" value="P:detection of visible light"/>
    <property type="evidence" value="ECO:0007669"/>
    <property type="project" value="InterPro"/>
</dbReference>
<sequence>MGAGRRYYEMDQIISSRLMRSRGRTRSSNNLSHVPRSDLGAPIQIPYYGEPSCHRVQPGGAVLVANLSTGKVVGCSKNVDRIINRAVNDILGKTWSELILDSNLPWPELQAKKDSMSTGTFNVTFKGGVESYIHFVYENDHVILDIEPREEESPIELTISFRETIENVFAERDLKSLYSTVVSTMRSILGYERIVLYKLSTSESEYGFLIPVAEDKASSVQDSTFLFQSASKQLLQVCGFKNLCIDRDLNADYEPMCFVKEALGPLSKSQISILKSSYLATDPFTKEYFLSMGIRSFFVMSIRTKRVGDWGLMIGYNYSQPKHMSINDRVVCDFVSQAFFSKLDSLMEVKRQARLSKLLNIHGDLLDLMQNLEGVDTLKGLVASQETSLLSVVPHTSGGAVVMPSGEVHTIGRTPDVNFIKALVDEIYSDSDRKLSSSRDVRDIISGYDCDPLCACGMLCLPLKMGGELLWFRQIEHDKSAEAGCRDWSQSDLEDVQDLGKFVNDILSWATGQELTQDMSMRIHEQRVKSRTESFRMATELSNIISAANAPIFSIDRSGVIIQWNAKMEQLSSLRKEEACGKELKEFCPASFRTVLSSILDDTNAGIDTDPFHLEMFSNKQKSETVHLLLNANVLKKVCGFAASVTFVGQDITESVIVLERCKSVAAEYERLIAQCAVPVFCCTNDGKVNEWNSKMAEITMLKREEVIGKSLVGEIFGNDLEVFSNEMCQKLNEQRVNAMKFCEVACIDVIFKKRNKGVVNLLVSAGARRTTNDTVEGVVFFAQDVTTRQEKELMKKIKLAEEAANEAKMEQLQFLCHEIRNPLNGIMGNISFLQDTDIDDEQFALVEGTWERANQLRKIIDDILDIAKINMGGVELEELTFDLRLLFEALGSHFSEESDTVSIDTSKLQFFNVVGDPFRIQQVLTKIISHSLNHEEIEKIRVEARTGSETFVDSKGRVCFNCSMLVIDDGPGMDSEQLKMIFGNHNNSNNLVDGDVELLKDGALGLSVCKKLALLMGGDIQCESEVGKGTTFNFQLPLRVSNVNEDDVHDFFSSLRNSKGRPRGRPSQRLPRNSSATNLTSTDSNSPIRPISPRRGKVTSQSTPLLLTSKIESDAEPAVVEQPKKAPVTELELKRHQKSLSPPRRLDEETSPRSLVQSKRSRRNTGEDVGVSQERGTSEWDVEGVAEGKWNFTVVREIIKSNQVAVLGCVEVEGVTRQAWGCASVEEF</sequence>
<keyword evidence="9" id="KW-0675">Receptor</keyword>
<dbReference type="SMART" id="SM00388">
    <property type="entry name" value="HisKA"/>
    <property type="match status" value="1"/>
</dbReference>
<evidence type="ECO:0000256" key="1">
    <source>
        <dbReference type="ARBA" id="ARBA00000085"/>
    </source>
</evidence>
<dbReference type="InterPro" id="IPR013767">
    <property type="entry name" value="PAS_fold"/>
</dbReference>
<evidence type="ECO:0000256" key="3">
    <source>
        <dbReference type="ARBA" id="ARBA00012438"/>
    </source>
</evidence>
<dbReference type="GO" id="GO:0006355">
    <property type="term" value="P:regulation of DNA-templated transcription"/>
    <property type="evidence" value="ECO:0007669"/>
    <property type="project" value="InterPro"/>
</dbReference>
<evidence type="ECO:0000256" key="8">
    <source>
        <dbReference type="ARBA" id="ARBA00022991"/>
    </source>
</evidence>
<dbReference type="PROSITE" id="PS50109">
    <property type="entry name" value="HIS_KIN"/>
    <property type="match status" value="1"/>
</dbReference>
<dbReference type="InterPro" id="IPR003661">
    <property type="entry name" value="HisK_dim/P_dom"/>
</dbReference>
<comment type="catalytic activity">
    <reaction evidence="1">
        <text>ATP + protein L-histidine = ADP + protein N-phospho-L-histidine.</text>
        <dbReference type="EC" id="2.7.13.3"/>
    </reaction>
</comment>
<dbReference type="PROSITE" id="PS50112">
    <property type="entry name" value="PAS"/>
    <property type="match status" value="2"/>
</dbReference>
<dbReference type="Gene3D" id="3.30.450.20">
    <property type="entry name" value="PAS domain"/>
    <property type="match status" value="3"/>
</dbReference>
<feature type="region of interest" description="Disordered" evidence="10">
    <location>
        <begin position="1055"/>
        <end position="1179"/>
    </location>
</feature>
<dbReference type="InterPro" id="IPR005467">
    <property type="entry name" value="His_kinase_dom"/>
</dbReference>
<dbReference type="SMART" id="SM00387">
    <property type="entry name" value="HATPase_c"/>
    <property type="match status" value="1"/>
</dbReference>
<dbReference type="InterPro" id="IPR043150">
    <property type="entry name" value="Phytochrome_PHY_sf"/>
</dbReference>
<accession>A0A7S4NXK2</accession>
<dbReference type="Pfam" id="PF08446">
    <property type="entry name" value="PAS_2"/>
    <property type="match status" value="1"/>
</dbReference>
<evidence type="ECO:0000256" key="2">
    <source>
        <dbReference type="ARBA" id="ARBA00011738"/>
    </source>
</evidence>
<keyword evidence="5" id="KW-0716">Sensory transduction</keyword>
<dbReference type="InterPro" id="IPR013654">
    <property type="entry name" value="PAS_2"/>
</dbReference>
<keyword evidence="6" id="KW-0808">Transferase</keyword>
<evidence type="ECO:0000256" key="6">
    <source>
        <dbReference type="ARBA" id="ARBA00022679"/>
    </source>
</evidence>
<dbReference type="AlphaFoldDB" id="A0A7S4NXK2"/>
<evidence type="ECO:0000256" key="7">
    <source>
        <dbReference type="ARBA" id="ARBA00022777"/>
    </source>
</evidence>
<dbReference type="EMBL" id="HBKN01031408">
    <property type="protein sequence ID" value="CAE2316262.1"/>
    <property type="molecule type" value="Transcribed_RNA"/>
</dbReference>
<dbReference type="Pfam" id="PF00360">
    <property type="entry name" value="PHY"/>
    <property type="match status" value="1"/>
</dbReference>
<dbReference type="PROSITE" id="PS50046">
    <property type="entry name" value="PHYTOCHROME_2"/>
    <property type="match status" value="1"/>
</dbReference>
<dbReference type="Pfam" id="PF00512">
    <property type="entry name" value="HisKA"/>
    <property type="match status" value="1"/>
</dbReference>
<dbReference type="Gene3D" id="1.10.287.130">
    <property type="match status" value="1"/>
</dbReference>
<dbReference type="NCBIfam" id="TIGR00229">
    <property type="entry name" value="sensory_box"/>
    <property type="match status" value="2"/>
</dbReference>
<dbReference type="Gene3D" id="3.30.450.270">
    <property type="match status" value="1"/>
</dbReference>
<name>A0A7S4NXK2_GUITH</name>
<dbReference type="GO" id="GO:0009881">
    <property type="term" value="F:photoreceptor activity"/>
    <property type="evidence" value="ECO:0007669"/>
    <property type="project" value="UniProtKB-KW"/>
</dbReference>
<comment type="subunit">
    <text evidence="2">Homodimer.</text>
</comment>
<dbReference type="InterPro" id="IPR036890">
    <property type="entry name" value="HATPase_C_sf"/>
</dbReference>
<dbReference type="InterPro" id="IPR003594">
    <property type="entry name" value="HATPase_dom"/>
</dbReference>
<dbReference type="EC" id="2.7.13.3" evidence="3"/>
<evidence type="ECO:0000256" key="9">
    <source>
        <dbReference type="ARBA" id="ARBA00023170"/>
    </source>
</evidence>
<dbReference type="CDD" id="cd00130">
    <property type="entry name" value="PAS"/>
    <property type="match status" value="2"/>
</dbReference>
<dbReference type="SMART" id="SM00091">
    <property type="entry name" value="PAS"/>
    <property type="match status" value="3"/>
</dbReference>
<dbReference type="GO" id="GO:0005886">
    <property type="term" value="C:plasma membrane"/>
    <property type="evidence" value="ECO:0007669"/>
    <property type="project" value="TreeGrafter"/>
</dbReference>
<organism evidence="14">
    <name type="scientific">Guillardia theta</name>
    <name type="common">Cryptophyte</name>
    <name type="synonym">Cryptomonas phi</name>
    <dbReference type="NCBI Taxonomy" id="55529"/>
    <lineage>
        <taxon>Eukaryota</taxon>
        <taxon>Cryptophyceae</taxon>
        <taxon>Pyrenomonadales</taxon>
        <taxon>Geminigeraceae</taxon>
        <taxon>Guillardia</taxon>
    </lineage>
</organism>
<keyword evidence="4" id="KW-0600">Photoreceptor protein</keyword>
<evidence type="ECO:0000259" key="13">
    <source>
        <dbReference type="PROSITE" id="PS50112"/>
    </source>
</evidence>
<dbReference type="SUPFAM" id="SSF55874">
    <property type="entry name" value="ATPase domain of HSP90 chaperone/DNA topoisomerase II/histidine kinase"/>
    <property type="match status" value="1"/>
</dbReference>
<dbReference type="InterPro" id="IPR036097">
    <property type="entry name" value="HisK_dim/P_sf"/>
</dbReference>
<evidence type="ECO:0000256" key="4">
    <source>
        <dbReference type="ARBA" id="ARBA00022543"/>
    </source>
</evidence>